<dbReference type="AlphaFoldDB" id="C1N1Q9"/>
<dbReference type="Pfam" id="PF01734">
    <property type="entry name" value="Patatin"/>
    <property type="match status" value="1"/>
</dbReference>
<keyword evidence="3 4" id="KW-0443">Lipid metabolism</keyword>
<organism evidence="8">
    <name type="scientific">Micromonas pusilla (strain CCMP1545)</name>
    <name type="common">Picoplanktonic green alga</name>
    <dbReference type="NCBI Taxonomy" id="564608"/>
    <lineage>
        <taxon>Eukaryota</taxon>
        <taxon>Viridiplantae</taxon>
        <taxon>Chlorophyta</taxon>
        <taxon>Mamiellophyceae</taxon>
        <taxon>Mamiellales</taxon>
        <taxon>Mamiellaceae</taxon>
        <taxon>Micromonas</taxon>
    </lineage>
</organism>
<accession>C1N1Q9</accession>
<dbReference type="GO" id="GO:0016042">
    <property type="term" value="P:lipid catabolic process"/>
    <property type="evidence" value="ECO:0007669"/>
    <property type="project" value="UniProtKB-UniRule"/>
</dbReference>
<feature type="active site" description="Nucleophile" evidence="4">
    <location>
        <position position="38"/>
    </location>
</feature>
<dbReference type="KEGG" id="mpp:MICPUCDRAFT_3862"/>
<proteinExistence type="inferred from homology"/>
<evidence type="ECO:0000256" key="3">
    <source>
        <dbReference type="ARBA" id="ARBA00023098"/>
    </source>
</evidence>
<dbReference type="OrthoDB" id="15478at2759"/>
<comment type="function">
    <text evidence="5">Lipolytic acyl hydrolase (LAH).</text>
</comment>
<keyword evidence="1 4" id="KW-0378">Hydrolase</keyword>
<feature type="active site" description="Proton acceptor" evidence="4">
    <location>
        <position position="183"/>
    </location>
</feature>
<evidence type="ECO:0000256" key="4">
    <source>
        <dbReference type="PROSITE-ProRule" id="PRU01161"/>
    </source>
</evidence>
<feature type="non-terminal residue" evidence="7">
    <location>
        <position position="336"/>
    </location>
</feature>
<comment type="caution">
    <text evidence="4">Lacks conserved residue(s) required for the propagation of feature annotation.</text>
</comment>
<dbReference type="InterPro" id="IPR002641">
    <property type="entry name" value="PNPLA_dom"/>
</dbReference>
<dbReference type="STRING" id="564608.C1N1Q9"/>
<dbReference type="Proteomes" id="UP000001876">
    <property type="component" value="Unassembled WGS sequence"/>
</dbReference>
<feature type="non-terminal residue" evidence="7">
    <location>
        <position position="1"/>
    </location>
</feature>
<dbReference type="EMBL" id="GG663745">
    <property type="protein sequence ID" value="EEH53873.1"/>
    <property type="molecule type" value="Genomic_DNA"/>
</dbReference>
<dbReference type="RefSeq" id="XP_003062161.1">
    <property type="nucleotide sequence ID" value="XM_003062115.1"/>
</dbReference>
<dbReference type="GeneID" id="9687600"/>
<dbReference type="OMA" id="MRPFELL"/>
<evidence type="ECO:0000256" key="1">
    <source>
        <dbReference type="ARBA" id="ARBA00022801"/>
    </source>
</evidence>
<dbReference type="eggNOG" id="KOG2214">
    <property type="taxonomic scope" value="Eukaryota"/>
</dbReference>
<dbReference type="PROSITE" id="PS51635">
    <property type="entry name" value="PNPLA"/>
    <property type="match status" value="1"/>
</dbReference>
<protein>
    <recommendedName>
        <fullName evidence="5">Patatin</fullName>
        <ecNumber evidence="5">3.1.1.-</ecNumber>
    </recommendedName>
</protein>
<evidence type="ECO:0000313" key="8">
    <source>
        <dbReference type="Proteomes" id="UP000001876"/>
    </source>
</evidence>
<dbReference type="PANTHER" id="PTHR14226:SF29">
    <property type="entry name" value="NEUROPATHY TARGET ESTERASE SWS"/>
    <property type="match status" value="1"/>
</dbReference>
<dbReference type="Gene3D" id="3.40.1090.10">
    <property type="entry name" value="Cytosolic phospholipase A2 catalytic domain"/>
    <property type="match status" value="2"/>
</dbReference>
<dbReference type="GO" id="GO:0052689">
    <property type="term" value="F:carboxylic ester hydrolase activity"/>
    <property type="evidence" value="ECO:0007669"/>
    <property type="project" value="UniProtKB-ARBA"/>
</dbReference>
<evidence type="ECO:0000313" key="7">
    <source>
        <dbReference type="EMBL" id="EEH53873.1"/>
    </source>
</evidence>
<gene>
    <name evidence="7" type="ORF">MICPUCDRAFT_3862</name>
</gene>
<reference evidence="7 8" key="1">
    <citation type="journal article" date="2009" name="Science">
        <title>Green evolution and dynamic adaptations revealed by genomes of the marine picoeukaryotes Micromonas.</title>
        <authorList>
            <person name="Worden A.Z."/>
            <person name="Lee J.H."/>
            <person name="Mock T."/>
            <person name="Rouze P."/>
            <person name="Simmons M.P."/>
            <person name="Aerts A.L."/>
            <person name="Allen A.E."/>
            <person name="Cuvelier M.L."/>
            <person name="Derelle E."/>
            <person name="Everett M.V."/>
            <person name="Foulon E."/>
            <person name="Grimwood J."/>
            <person name="Gundlach H."/>
            <person name="Henrissat B."/>
            <person name="Napoli C."/>
            <person name="McDonald S.M."/>
            <person name="Parker M.S."/>
            <person name="Rombauts S."/>
            <person name="Salamov A."/>
            <person name="Von Dassow P."/>
            <person name="Badger J.H."/>
            <person name="Coutinho P.M."/>
            <person name="Demir E."/>
            <person name="Dubchak I."/>
            <person name="Gentemann C."/>
            <person name="Eikrem W."/>
            <person name="Gready J.E."/>
            <person name="John U."/>
            <person name="Lanier W."/>
            <person name="Lindquist E.A."/>
            <person name="Lucas S."/>
            <person name="Mayer K.F."/>
            <person name="Moreau H."/>
            <person name="Not F."/>
            <person name="Otillar R."/>
            <person name="Panaud O."/>
            <person name="Pangilinan J."/>
            <person name="Paulsen I."/>
            <person name="Piegu B."/>
            <person name="Poliakov A."/>
            <person name="Robbens S."/>
            <person name="Schmutz J."/>
            <person name="Toulza E."/>
            <person name="Wyss T."/>
            <person name="Zelensky A."/>
            <person name="Zhou K."/>
            <person name="Armbrust E.V."/>
            <person name="Bhattacharya D."/>
            <person name="Goodenough U.W."/>
            <person name="Van de Peer Y."/>
            <person name="Grigoriev I.V."/>
        </authorList>
    </citation>
    <scope>NUCLEOTIDE SEQUENCE [LARGE SCALE GENOMIC DNA]</scope>
    <source>
        <strain evidence="7 8">CCMP1545</strain>
    </source>
</reference>
<evidence type="ECO:0000256" key="5">
    <source>
        <dbReference type="RuleBase" id="RU361262"/>
    </source>
</evidence>
<dbReference type="InterPro" id="IPR050301">
    <property type="entry name" value="NTE"/>
</dbReference>
<evidence type="ECO:0000256" key="2">
    <source>
        <dbReference type="ARBA" id="ARBA00022963"/>
    </source>
</evidence>
<comment type="domain">
    <text evidence="5">The nitrogen atoms of the two glycine residues in the GGXR motif define the oxyanion hole, and stabilize the oxyanion that forms during the nucleophilic attack by the catalytic serine during substrate cleavage.</text>
</comment>
<keyword evidence="8" id="KW-1185">Reference proteome</keyword>
<name>C1N1Q9_MICPC</name>
<comment type="similarity">
    <text evidence="5">Belongs to the patatin family.</text>
</comment>
<dbReference type="InterPro" id="IPR016035">
    <property type="entry name" value="Acyl_Trfase/lysoPLipase"/>
</dbReference>
<dbReference type="EC" id="3.1.1.-" evidence="5"/>
<keyword evidence="2 4" id="KW-0442">Lipid degradation</keyword>
<feature type="short sequence motif" description="GXSXG" evidence="4">
    <location>
        <begin position="36"/>
        <end position="40"/>
    </location>
</feature>
<sequence>GRTALCLSGGGALAMYHFGVIKVLLQEGLLPQVISGTSGGSIVAAFISMFPEEELLKTIRPDLSSRHGVRWFPPVWKMVINFVQNSVLMSSENFAETTRAYFGDVTFAEAFVISKRAVSIQISVGSGHGFVLNHFTAPQVVIRTAVNASCALPGLMRPFELLAKDEKTGELIAFHPPGVSSFDGTITADIPAARLTELFNCNNFIVSQVNPHVNFVLHLAEEGQGRRLSRAARSNDRRAAVIKLLRVAKYLLLNIKYGVQKLLEVDLLNLRMVRTLQGILVQDFRGHITVLPQLQFRDYLRVLRHPNDDEMARFIRNGEAATWPHVEAIRLTMAAE</sequence>
<evidence type="ECO:0000259" key="6">
    <source>
        <dbReference type="PROSITE" id="PS51635"/>
    </source>
</evidence>
<feature type="domain" description="PNPLA" evidence="6">
    <location>
        <begin position="5"/>
        <end position="196"/>
    </location>
</feature>
<dbReference type="SUPFAM" id="SSF52151">
    <property type="entry name" value="FabD/lysophospholipase-like"/>
    <property type="match status" value="1"/>
</dbReference>
<dbReference type="GO" id="GO:0016298">
    <property type="term" value="F:lipase activity"/>
    <property type="evidence" value="ECO:0007669"/>
    <property type="project" value="UniProtKB-ARBA"/>
</dbReference>
<dbReference type="PANTHER" id="PTHR14226">
    <property type="entry name" value="NEUROPATHY TARGET ESTERASE/SWISS CHEESE D.MELANOGASTER"/>
    <property type="match status" value="1"/>
</dbReference>